<keyword evidence="5" id="KW-1185">Reference proteome</keyword>
<proteinExistence type="predicted"/>
<feature type="compositionally biased region" description="Acidic residues" evidence="1">
    <location>
        <begin position="195"/>
        <end position="207"/>
    </location>
</feature>
<feature type="compositionally biased region" description="Acidic residues" evidence="1">
    <location>
        <begin position="255"/>
        <end position="273"/>
    </location>
</feature>
<gene>
    <name evidence="4" type="primary">SPOSA6832_02747</name>
</gene>
<accession>A0A0D6EM64</accession>
<dbReference type="PANTHER" id="PTHR28008">
    <property type="entry name" value="DOMAIN PROTEIN, PUTATIVE (AFU_ORTHOLOGUE AFUA_3G10980)-RELATED"/>
    <property type="match status" value="1"/>
</dbReference>
<dbReference type="EMBL" id="CENE01000011">
    <property type="protein sequence ID" value="CEQ41074.1"/>
    <property type="molecule type" value="Genomic_DNA"/>
</dbReference>
<dbReference type="Proteomes" id="UP000243876">
    <property type="component" value="Unassembled WGS sequence"/>
</dbReference>
<reference evidence="5" key="1">
    <citation type="submission" date="2015-02" db="EMBL/GenBank/DDBJ databases">
        <authorList>
            <person name="Gon?alves P."/>
        </authorList>
    </citation>
    <scope>NUCLEOTIDE SEQUENCE [LARGE SCALE GENOMIC DNA]</scope>
</reference>
<dbReference type="Pfam" id="PF04892">
    <property type="entry name" value="VanZ"/>
    <property type="match status" value="1"/>
</dbReference>
<keyword evidence="2" id="KW-1133">Transmembrane helix</keyword>
<evidence type="ECO:0000259" key="3">
    <source>
        <dbReference type="Pfam" id="PF04892"/>
    </source>
</evidence>
<keyword evidence="2" id="KW-0472">Membrane</keyword>
<feature type="domain" description="VanZ-like" evidence="3">
    <location>
        <begin position="87"/>
        <end position="170"/>
    </location>
</feature>
<evidence type="ECO:0000313" key="4">
    <source>
        <dbReference type="EMBL" id="CEQ41074.1"/>
    </source>
</evidence>
<evidence type="ECO:0000256" key="2">
    <source>
        <dbReference type="SAM" id="Phobius"/>
    </source>
</evidence>
<feature type="transmembrane region" description="Helical" evidence="2">
    <location>
        <begin position="53"/>
        <end position="71"/>
    </location>
</feature>
<dbReference type="OrthoDB" id="63581at2759"/>
<dbReference type="InterPro" id="IPR006976">
    <property type="entry name" value="VanZ-like"/>
</dbReference>
<dbReference type="AlphaFoldDB" id="A0A0D6EM64"/>
<feature type="transmembrane region" description="Helical" evidence="2">
    <location>
        <begin position="91"/>
        <end position="109"/>
    </location>
</feature>
<keyword evidence="2" id="KW-0812">Transmembrane</keyword>
<protein>
    <submittedName>
        <fullName evidence="4">SPOSA6832_02747-mRNA-1:cds</fullName>
    </submittedName>
</protein>
<evidence type="ECO:0000313" key="5">
    <source>
        <dbReference type="Proteomes" id="UP000243876"/>
    </source>
</evidence>
<sequence>MQVTPPIRLPSDRSASPLAQSWARLKQVRGLRDLRRWSLKAFRLAGLPLRIRPAFVLFTFLTLLVLSLLGFHPTLAARLAPPQVPFSDKVLHFVCFGLATSLFYAIWVVEEHARRVWFWRWWNELAALVVCVLVGGVGSEFVQALLPYKTFQPGDILANLLGSSLGILVSHHISRESRRSAELRRLYVHLDQLSESDESAEEEEDEVPGANGAAEREMEEGRARAEGQLRADGEGRRRTAAGGSSRQEVNNPWDDREEEEIFGLGGEEDDEEREQLGRRR</sequence>
<name>A0A0D6EM64_SPOSA</name>
<organism evidence="4 5">
    <name type="scientific">Sporidiobolus salmonicolor</name>
    <name type="common">Yeast-like fungus</name>
    <name type="synonym">Sporobolomyces salmonicolor</name>
    <dbReference type="NCBI Taxonomy" id="5005"/>
    <lineage>
        <taxon>Eukaryota</taxon>
        <taxon>Fungi</taxon>
        <taxon>Dikarya</taxon>
        <taxon>Basidiomycota</taxon>
        <taxon>Pucciniomycotina</taxon>
        <taxon>Microbotryomycetes</taxon>
        <taxon>Sporidiobolales</taxon>
        <taxon>Sporidiobolaceae</taxon>
        <taxon>Sporobolomyces</taxon>
    </lineage>
</organism>
<feature type="transmembrane region" description="Helical" evidence="2">
    <location>
        <begin position="121"/>
        <end position="144"/>
    </location>
</feature>
<evidence type="ECO:0000256" key="1">
    <source>
        <dbReference type="SAM" id="MobiDB-lite"/>
    </source>
</evidence>
<feature type="compositionally biased region" description="Basic and acidic residues" evidence="1">
    <location>
        <begin position="214"/>
        <end position="237"/>
    </location>
</feature>
<dbReference type="PANTHER" id="PTHR28008:SF1">
    <property type="entry name" value="DOMAIN PROTEIN, PUTATIVE (AFU_ORTHOLOGUE AFUA_3G10980)-RELATED"/>
    <property type="match status" value="1"/>
</dbReference>
<feature type="non-terminal residue" evidence="4">
    <location>
        <position position="1"/>
    </location>
</feature>
<feature type="region of interest" description="Disordered" evidence="1">
    <location>
        <begin position="195"/>
        <end position="280"/>
    </location>
</feature>